<sequence>MLIVMATTSTRTRTKHQVPLLTYKRHQDRCTQPHTVGSLSQSIKL</sequence>
<reference evidence="1" key="1">
    <citation type="submission" date="2018-02" db="EMBL/GenBank/DDBJ databases">
        <title>Rhizophora mucronata_Transcriptome.</title>
        <authorList>
            <person name="Meera S.P."/>
            <person name="Sreeshan A."/>
            <person name="Augustine A."/>
        </authorList>
    </citation>
    <scope>NUCLEOTIDE SEQUENCE</scope>
    <source>
        <tissue evidence="1">Leaf</tissue>
    </source>
</reference>
<organism evidence="1">
    <name type="scientific">Rhizophora mucronata</name>
    <name type="common">Asiatic mangrove</name>
    <dbReference type="NCBI Taxonomy" id="61149"/>
    <lineage>
        <taxon>Eukaryota</taxon>
        <taxon>Viridiplantae</taxon>
        <taxon>Streptophyta</taxon>
        <taxon>Embryophyta</taxon>
        <taxon>Tracheophyta</taxon>
        <taxon>Spermatophyta</taxon>
        <taxon>Magnoliopsida</taxon>
        <taxon>eudicotyledons</taxon>
        <taxon>Gunneridae</taxon>
        <taxon>Pentapetalae</taxon>
        <taxon>rosids</taxon>
        <taxon>fabids</taxon>
        <taxon>Malpighiales</taxon>
        <taxon>Rhizophoraceae</taxon>
        <taxon>Rhizophora</taxon>
    </lineage>
</organism>
<name>A0A2P2QSC9_RHIMU</name>
<protein>
    <submittedName>
        <fullName evidence="1">Uncharacterized protein</fullName>
    </submittedName>
</protein>
<accession>A0A2P2QSC9</accession>
<evidence type="ECO:0000313" key="1">
    <source>
        <dbReference type="EMBL" id="MBX69893.1"/>
    </source>
</evidence>
<dbReference type="AlphaFoldDB" id="A0A2P2QSC9"/>
<dbReference type="EMBL" id="GGEC01089409">
    <property type="protein sequence ID" value="MBX69893.1"/>
    <property type="molecule type" value="Transcribed_RNA"/>
</dbReference>
<proteinExistence type="predicted"/>